<evidence type="ECO:0000256" key="5">
    <source>
        <dbReference type="ARBA" id="ARBA00022833"/>
    </source>
</evidence>
<dbReference type="GO" id="GO:0008270">
    <property type="term" value="F:zinc ion binding"/>
    <property type="evidence" value="ECO:0007669"/>
    <property type="project" value="UniProtKB-UniRule"/>
</dbReference>
<dbReference type="CDD" id="cd09601">
    <property type="entry name" value="M1_APN-Q_like"/>
    <property type="match status" value="1"/>
</dbReference>
<dbReference type="PANTHER" id="PTHR11533">
    <property type="entry name" value="PROTEASE M1 ZINC METALLOPROTEASE"/>
    <property type="match status" value="1"/>
</dbReference>
<feature type="site" description="Transition state stabilizer" evidence="9">
    <location>
        <position position="385"/>
    </location>
</feature>
<evidence type="ECO:0000313" key="15">
    <source>
        <dbReference type="Proteomes" id="UP000274082"/>
    </source>
</evidence>
<dbReference type="Proteomes" id="UP000274082">
    <property type="component" value="Chromosome 29"/>
</dbReference>
<keyword evidence="2 10" id="KW-0645">Protease</keyword>
<dbReference type="SUPFAM" id="SSF63737">
    <property type="entry name" value="Leukotriene A4 hydrolase N-terminal domain"/>
    <property type="match status" value="1"/>
</dbReference>
<evidence type="ECO:0000256" key="6">
    <source>
        <dbReference type="ARBA" id="ARBA00023049"/>
    </source>
</evidence>
<dbReference type="FunFam" id="1.10.390.10:FF:000008">
    <property type="entry name" value="Thyrotropin-releasing hormone-degrading ectoenzyme"/>
    <property type="match status" value="1"/>
</dbReference>
<dbReference type="GO" id="GO:0042277">
    <property type="term" value="F:peptide binding"/>
    <property type="evidence" value="ECO:0007669"/>
    <property type="project" value="TreeGrafter"/>
</dbReference>
<gene>
    <name evidence="14" type="ORF">LdCL_290029600</name>
</gene>
<dbReference type="Gene3D" id="1.10.390.10">
    <property type="entry name" value="Neutral Protease Domain 2"/>
    <property type="match status" value="1"/>
</dbReference>
<dbReference type="Gene3D" id="2.60.40.1910">
    <property type="match status" value="1"/>
</dbReference>
<keyword evidence="3 8" id="KW-0479">Metal-binding</keyword>
<dbReference type="Gene3D" id="2.60.40.1730">
    <property type="entry name" value="tricorn interacting facor f3 domain"/>
    <property type="match status" value="1"/>
</dbReference>
<dbReference type="InterPro" id="IPR024571">
    <property type="entry name" value="ERAP1-like_C_dom"/>
</dbReference>
<reference evidence="14 15" key="1">
    <citation type="journal article" date="2018" name="Sci. Rep.">
        <title>A complete Leishmania donovani reference genome identifies novel genetic variations associated with virulence.</title>
        <authorList>
            <person name="Lypaczewski P."/>
            <person name="Hoshizaki J."/>
            <person name="Zhang W.-W."/>
            <person name="McCall L.-I."/>
            <person name="Torcivia-Rodriguez J."/>
            <person name="Simonyan V."/>
            <person name="Kaur A."/>
            <person name="Dewar K."/>
            <person name="Matlashewski G."/>
        </authorList>
    </citation>
    <scope>NUCLEOTIDE SEQUENCE [LARGE SCALE GENOMIC DNA]</scope>
    <source>
        <strain evidence="14 15">LdCL</strain>
    </source>
</reference>
<evidence type="ECO:0000256" key="2">
    <source>
        <dbReference type="ARBA" id="ARBA00022670"/>
    </source>
</evidence>
<keyword evidence="6 10" id="KW-0482">Metalloprotease</keyword>
<dbReference type="InterPro" id="IPR042097">
    <property type="entry name" value="Aminopeptidase_N-like_N_sf"/>
</dbReference>
<dbReference type="GO" id="GO:0070006">
    <property type="term" value="F:metalloaminopeptidase activity"/>
    <property type="evidence" value="ECO:0007669"/>
    <property type="project" value="TreeGrafter"/>
</dbReference>
<keyword evidence="10" id="KW-0031">Aminopeptidase</keyword>
<organism evidence="14 15">
    <name type="scientific">Leishmania donovani</name>
    <dbReference type="NCBI Taxonomy" id="5661"/>
    <lineage>
        <taxon>Eukaryota</taxon>
        <taxon>Discoba</taxon>
        <taxon>Euglenozoa</taxon>
        <taxon>Kinetoplastea</taxon>
        <taxon>Metakinetoplastina</taxon>
        <taxon>Trypanosomatida</taxon>
        <taxon>Trypanosomatidae</taxon>
        <taxon>Leishmaniinae</taxon>
        <taxon>Leishmania</taxon>
    </lineage>
</organism>
<accession>A0A3S7X2P7</accession>
<evidence type="ECO:0000256" key="7">
    <source>
        <dbReference type="PIRSR" id="PIRSR634016-1"/>
    </source>
</evidence>
<dbReference type="Pfam" id="PF11838">
    <property type="entry name" value="ERAP1_C"/>
    <property type="match status" value="1"/>
</dbReference>
<dbReference type="PRINTS" id="PR00756">
    <property type="entry name" value="ALADIPTASE"/>
</dbReference>
<dbReference type="AlphaFoldDB" id="A0A3S7X2P7"/>
<feature type="binding site" evidence="8">
    <location>
        <position position="304"/>
    </location>
    <ligand>
        <name>Zn(2+)</name>
        <dbReference type="ChEBI" id="CHEBI:29105"/>
        <note>catalytic</note>
    </ligand>
</feature>
<keyword evidence="4 10" id="KW-0378">Hydrolase</keyword>
<dbReference type="VEuPathDB" id="TriTrypDB:LDHU3_29.3470"/>
<evidence type="ECO:0000256" key="4">
    <source>
        <dbReference type="ARBA" id="ARBA00022801"/>
    </source>
</evidence>
<dbReference type="InterPro" id="IPR014782">
    <property type="entry name" value="Peptidase_M1_dom"/>
</dbReference>
<evidence type="ECO:0000259" key="13">
    <source>
        <dbReference type="Pfam" id="PF17900"/>
    </source>
</evidence>
<evidence type="ECO:0000313" key="14">
    <source>
        <dbReference type="EMBL" id="AYU80730.1"/>
    </source>
</evidence>
<protein>
    <recommendedName>
        <fullName evidence="10">Aminopeptidase</fullName>
        <ecNumber evidence="10">3.4.11.-</ecNumber>
    </recommendedName>
</protein>
<feature type="domain" description="ERAP1-like C-terminal" evidence="12">
    <location>
        <begin position="524"/>
        <end position="848"/>
    </location>
</feature>
<evidence type="ECO:0000256" key="1">
    <source>
        <dbReference type="ARBA" id="ARBA00010136"/>
    </source>
</evidence>
<feature type="binding site" evidence="8">
    <location>
        <position position="300"/>
    </location>
    <ligand>
        <name>Zn(2+)</name>
        <dbReference type="ChEBI" id="CHEBI:29105"/>
        <note>catalytic</note>
    </ligand>
</feature>
<sequence>MSMTKSVKLENPYVPSGYHLRVAVDLSTWSYAAVETVHLQRCPAFPDCDTIQLHAAPSIEVTSVKGATLVRRDNTAHTLVLKLDAETMALADPTLQFEFTHVIQKELRGFYQVNFKHNGKQHRMASTHFEPVSARLFYICHDEPAQRADFTLTVTLPKSEEHYVVLSNGPLASKTVKGDTVVHTFQTVPRCPPYLTACVVGELEHISTVVNGIPVSVYATLGKVGRAQFALSTTVFALEFFEKFFQCKYPLPKLDVVAIPDFPIGGMENWGCITCAEAILVDPQQSSVEAKRGTSNLVCHEVSHNWFGNLVAINWWEGLWLKEGFASWCGYHATHVYAPQWNALDAAALQVVSALNDDIYEHSHPVEVPIHDPGDITQIFDSISYNKGMGLVFMLQAFLGDKWESAVAHYIGKHQFGDTKTVQLWEALEESSKLPITEALTSFTTQMGYPMIHVARQDENTIVVTQEPCRFATASAKSMRTWCVPLVVEGIDPAAGRATPMLRCDNSMEVTLPAGIAKGAFANANPRRTGFYRCRYDNAIFDAWLANYSQLSPADRRSLFSDTLAAIRMGYDDIPRLARIAKAVSAFEKDIYVLREYMQTMGTFLRSFDDASLTKSLTKELHGFLIPVAESFIGVSPQDDSASLRRNFYLDASISTLLNSWEPAEVSAHPVIQWALQQAQDFLSGAGFNAGTLSSCLRAWVRMADPADLPARNAQLYAKLQEVDGNEELCRSLVLAMTSGASVDFALDIMKKCIENDGVRSQYGGQVFWSLASNPAISGAEVWQAFQNNFDAANAQWGGGQFRIQAIVGFLGEALSGDAAADEFEAFFETHPLPNARLAIGRAAEELRIRSWLNKKWKASLPHVFCRH</sequence>
<evidence type="ECO:0000259" key="11">
    <source>
        <dbReference type="Pfam" id="PF01433"/>
    </source>
</evidence>
<dbReference type="FunFam" id="2.60.40.1730:FF:000033">
    <property type="entry name" value="Aminopeptidase"/>
    <property type="match status" value="1"/>
</dbReference>
<proteinExistence type="inferred from homology"/>
<dbReference type="GO" id="GO:0043171">
    <property type="term" value="P:peptide catabolic process"/>
    <property type="evidence" value="ECO:0007669"/>
    <property type="project" value="TreeGrafter"/>
</dbReference>
<dbReference type="InterPro" id="IPR027268">
    <property type="entry name" value="Peptidase_M4/M1_CTD_sf"/>
</dbReference>
<dbReference type="VEuPathDB" id="TriTrypDB:LdBPK_292350.1"/>
<comment type="similarity">
    <text evidence="1 10">Belongs to the peptidase M1 family.</text>
</comment>
<feature type="domain" description="Aminopeptidase N-like N-terminal" evidence="13">
    <location>
        <begin position="16"/>
        <end position="195"/>
    </location>
</feature>
<dbReference type="InterPro" id="IPR034016">
    <property type="entry name" value="M1_APN-typ"/>
</dbReference>
<dbReference type="VEuPathDB" id="TriTrypDB:LdCL_290029600"/>
<evidence type="ECO:0000256" key="10">
    <source>
        <dbReference type="RuleBase" id="RU364040"/>
    </source>
</evidence>
<dbReference type="Gene3D" id="1.25.50.20">
    <property type="match status" value="1"/>
</dbReference>
<keyword evidence="15" id="KW-1185">Reference proteome</keyword>
<name>A0A3S7X2P7_LEIDO</name>
<comment type="cofactor">
    <cofactor evidence="8 10">
        <name>Zn(2+)</name>
        <dbReference type="ChEBI" id="CHEBI:29105"/>
    </cofactor>
    <text evidence="8 10">Binds 1 zinc ion per subunit.</text>
</comment>
<dbReference type="Pfam" id="PF17900">
    <property type="entry name" value="Peptidase_M1_N"/>
    <property type="match status" value="1"/>
</dbReference>
<dbReference type="Pfam" id="PF01433">
    <property type="entry name" value="Peptidase_M1"/>
    <property type="match status" value="1"/>
</dbReference>
<feature type="active site" description="Proton acceptor" evidence="7">
    <location>
        <position position="301"/>
    </location>
</feature>
<dbReference type="EC" id="3.4.11.-" evidence="10"/>
<dbReference type="GO" id="GO:0016020">
    <property type="term" value="C:membrane"/>
    <property type="evidence" value="ECO:0007669"/>
    <property type="project" value="TreeGrafter"/>
</dbReference>
<dbReference type="GO" id="GO:0006508">
    <property type="term" value="P:proteolysis"/>
    <property type="evidence" value="ECO:0007669"/>
    <property type="project" value="UniProtKB-KW"/>
</dbReference>
<feature type="domain" description="Peptidase M1 membrane alanine aminopeptidase" evidence="11">
    <location>
        <begin position="229"/>
        <end position="440"/>
    </location>
</feature>
<feature type="binding site" evidence="8">
    <location>
        <position position="323"/>
    </location>
    <ligand>
        <name>Zn(2+)</name>
        <dbReference type="ChEBI" id="CHEBI:29105"/>
        <note>catalytic</note>
    </ligand>
</feature>
<dbReference type="InterPro" id="IPR050344">
    <property type="entry name" value="Peptidase_M1_aminopeptidases"/>
</dbReference>
<dbReference type="InterPro" id="IPR045357">
    <property type="entry name" value="Aminopeptidase_N-like_N"/>
</dbReference>
<evidence type="ECO:0000256" key="3">
    <source>
        <dbReference type="ARBA" id="ARBA00022723"/>
    </source>
</evidence>
<dbReference type="GO" id="GO:0005737">
    <property type="term" value="C:cytoplasm"/>
    <property type="evidence" value="ECO:0007669"/>
    <property type="project" value="TreeGrafter"/>
</dbReference>
<dbReference type="OrthoDB" id="275509at2759"/>
<evidence type="ECO:0000259" key="12">
    <source>
        <dbReference type="Pfam" id="PF11838"/>
    </source>
</evidence>
<keyword evidence="5 8" id="KW-0862">Zinc</keyword>
<evidence type="ECO:0000256" key="9">
    <source>
        <dbReference type="PIRSR" id="PIRSR634016-4"/>
    </source>
</evidence>
<dbReference type="FunFam" id="1.25.50.20:FF:000026">
    <property type="entry name" value="Aminopeptidase"/>
    <property type="match status" value="1"/>
</dbReference>
<dbReference type="GO" id="GO:0005615">
    <property type="term" value="C:extracellular space"/>
    <property type="evidence" value="ECO:0007669"/>
    <property type="project" value="TreeGrafter"/>
</dbReference>
<dbReference type="SUPFAM" id="SSF55486">
    <property type="entry name" value="Metalloproteases ('zincins'), catalytic domain"/>
    <property type="match status" value="1"/>
</dbReference>
<evidence type="ECO:0000256" key="8">
    <source>
        <dbReference type="PIRSR" id="PIRSR634016-3"/>
    </source>
</evidence>
<dbReference type="PANTHER" id="PTHR11533:SF299">
    <property type="entry name" value="AMINOPEPTIDASE"/>
    <property type="match status" value="1"/>
</dbReference>
<dbReference type="InterPro" id="IPR001930">
    <property type="entry name" value="Peptidase_M1"/>
</dbReference>
<dbReference type="EMBL" id="CP029528">
    <property type="protein sequence ID" value="AYU80730.1"/>
    <property type="molecule type" value="Genomic_DNA"/>
</dbReference>